<gene>
    <name evidence="1" type="ORF">H1R13_28575</name>
</gene>
<comment type="caution">
    <text evidence="1">The sequence shown here is derived from an EMBL/GenBank/DDBJ whole genome shotgun (WGS) entry which is preliminary data.</text>
</comment>
<sequence>MTDEDRPMPDDRPGERDAALVGHWSSAPFEYGVMECSELEFHADGRGSATVAHLAGDDVARFRWHCPRPGLLELRDEDGATERRRYTLGPAVPAHTGQALFALTFDESVHFAHQYAKQG</sequence>
<reference evidence="1 2" key="1">
    <citation type="submission" date="2020-08" db="EMBL/GenBank/DDBJ databases">
        <title>Whole-Genome Sequence of French Clinical Streptomyces mexicanus Strain Q0842.</title>
        <authorList>
            <person name="Boxberger M."/>
            <person name="La Scola B."/>
        </authorList>
    </citation>
    <scope>NUCLEOTIDE SEQUENCE [LARGE SCALE GENOMIC DNA]</scope>
    <source>
        <strain evidence="1 2">Marseille-Q0842</strain>
    </source>
</reference>
<protein>
    <submittedName>
        <fullName evidence="1">Uncharacterized protein</fullName>
    </submittedName>
</protein>
<dbReference type="RefSeq" id="WP_185948161.1">
    <property type="nucleotide sequence ID" value="NZ_JACMHY010000014.1"/>
</dbReference>
<name>A0A7X1LT48_9ACTN</name>
<evidence type="ECO:0000313" key="2">
    <source>
        <dbReference type="Proteomes" id="UP000517694"/>
    </source>
</evidence>
<dbReference type="Proteomes" id="UP000517694">
    <property type="component" value="Unassembled WGS sequence"/>
</dbReference>
<proteinExistence type="predicted"/>
<dbReference type="AlphaFoldDB" id="A0A7X1LT48"/>
<evidence type="ECO:0000313" key="1">
    <source>
        <dbReference type="EMBL" id="MBC2868778.1"/>
    </source>
</evidence>
<organism evidence="1 2">
    <name type="scientific">Streptomyces mexicanus</name>
    <dbReference type="NCBI Taxonomy" id="178566"/>
    <lineage>
        <taxon>Bacteria</taxon>
        <taxon>Bacillati</taxon>
        <taxon>Actinomycetota</taxon>
        <taxon>Actinomycetes</taxon>
        <taxon>Kitasatosporales</taxon>
        <taxon>Streptomycetaceae</taxon>
        <taxon>Streptomyces</taxon>
    </lineage>
</organism>
<keyword evidence="2" id="KW-1185">Reference proteome</keyword>
<dbReference type="EMBL" id="JACMHY010000014">
    <property type="protein sequence ID" value="MBC2868778.1"/>
    <property type="molecule type" value="Genomic_DNA"/>
</dbReference>
<accession>A0A7X1LT48</accession>